<proteinExistence type="predicted"/>
<accession>A0AAV7Q6W5</accession>
<feature type="region of interest" description="Disordered" evidence="1">
    <location>
        <begin position="1"/>
        <end position="24"/>
    </location>
</feature>
<evidence type="ECO:0000256" key="1">
    <source>
        <dbReference type="SAM" id="MobiDB-lite"/>
    </source>
</evidence>
<keyword evidence="3" id="KW-1185">Reference proteome</keyword>
<dbReference type="AlphaFoldDB" id="A0AAV7Q6W5"/>
<reference evidence="2" key="1">
    <citation type="journal article" date="2022" name="bioRxiv">
        <title>Sequencing and chromosome-scale assembly of the giantPleurodeles waltlgenome.</title>
        <authorList>
            <person name="Brown T."/>
            <person name="Elewa A."/>
            <person name="Iarovenko S."/>
            <person name="Subramanian E."/>
            <person name="Araus A.J."/>
            <person name="Petzold A."/>
            <person name="Susuki M."/>
            <person name="Suzuki K.-i.T."/>
            <person name="Hayashi T."/>
            <person name="Toyoda A."/>
            <person name="Oliveira C."/>
            <person name="Osipova E."/>
            <person name="Leigh N.D."/>
            <person name="Simon A."/>
            <person name="Yun M.H."/>
        </authorList>
    </citation>
    <scope>NUCLEOTIDE SEQUENCE</scope>
    <source>
        <strain evidence="2">20211129_DDA</strain>
        <tissue evidence="2">Liver</tissue>
    </source>
</reference>
<evidence type="ECO:0000313" key="3">
    <source>
        <dbReference type="Proteomes" id="UP001066276"/>
    </source>
</evidence>
<name>A0AAV7Q6W5_PLEWA</name>
<evidence type="ECO:0000313" key="2">
    <source>
        <dbReference type="EMBL" id="KAJ1135296.1"/>
    </source>
</evidence>
<protein>
    <submittedName>
        <fullName evidence="2">Uncharacterized protein</fullName>
    </submittedName>
</protein>
<feature type="compositionally biased region" description="Polar residues" evidence="1">
    <location>
        <begin position="1"/>
        <end position="12"/>
    </location>
</feature>
<gene>
    <name evidence="2" type="ORF">NDU88_001736</name>
</gene>
<dbReference type="EMBL" id="JANPWB010000010">
    <property type="protein sequence ID" value="KAJ1135296.1"/>
    <property type="molecule type" value="Genomic_DNA"/>
</dbReference>
<feature type="region of interest" description="Disordered" evidence="1">
    <location>
        <begin position="40"/>
        <end position="61"/>
    </location>
</feature>
<comment type="caution">
    <text evidence="2">The sequence shown here is derived from an EMBL/GenBank/DDBJ whole genome shotgun (WGS) entry which is preliminary data.</text>
</comment>
<organism evidence="2 3">
    <name type="scientific">Pleurodeles waltl</name>
    <name type="common">Iberian ribbed newt</name>
    <dbReference type="NCBI Taxonomy" id="8319"/>
    <lineage>
        <taxon>Eukaryota</taxon>
        <taxon>Metazoa</taxon>
        <taxon>Chordata</taxon>
        <taxon>Craniata</taxon>
        <taxon>Vertebrata</taxon>
        <taxon>Euteleostomi</taxon>
        <taxon>Amphibia</taxon>
        <taxon>Batrachia</taxon>
        <taxon>Caudata</taxon>
        <taxon>Salamandroidea</taxon>
        <taxon>Salamandridae</taxon>
        <taxon>Pleurodelinae</taxon>
        <taxon>Pleurodeles</taxon>
    </lineage>
</organism>
<dbReference type="Proteomes" id="UP001066276">
    <property type="component" value="Chromosome 6"/>
</dbReference>
<sequence>MDQETETLQKGYSGNHVHQRLVQRGHMDQKVFEIRVGQDAPGMQETHHRGQNLGKNPGGGLEPTGTVLGAYRKLQELLRSVSHRNMLLGVLKIDLCHEIPRRDQQNHLAQSGHPKI</sequence>